<protein>
    <submittedName>
        <fullName evidence="1">Uncharacterized protein</fullName>
    </submittedName>
</protein>
<dbReference type="Proteomes" id="UP000268696">
    <property type="component" value="Chromosome"/>
</dbReference>
<dbReference type="PROSITE" id="PS51257">
    <property type="entry name" value="PROKAR_LIPOPROTEIN"/>
    <property type="match status" value="1"/>
</dbReference>
<proteinExistence type="predicted"/>
<sequence length="37" mass="4119">MTVWRRKGYKMMNLPKLTQIHVGAGLPAIAACQSPSY</sequence>
<dbReference type="AlphaFoldDB" id="A0A3G7UGQ1"/>
<evidence type="ECO:0000313" key="2">
    <source>
        <dbReference type="Proteomes" id="UP000268696"/>
    </source>
</evidence>
<evidence type="ECO:0000313" key="1">
    <source>
        <dbReference type="EMBL" id="AZE58341.1"/>
    </source>
</evidence>
<name>A0A3G7UGQ1_9PSED</name>
<gene>
    <name evidence="1" type="ORF">C4K03_6234</name>
</gene>
<organism evidence="1 2">
    <name type="scientific">Pseudomonas synxantha</name>
    <dbReference type="NCBI Taxonomy" id="47883"/>
    <lineage>
        <taxon>Bacteria</taxon>
        <taxon>Pseudomonadati</taxon>
        <taxon>Pseudomonadota</taxon>
        <taxon>Gammaproteobacteria</taxon>
        <taxon>Pseudomonadales</taxon>
        <taxon>Pseudomonadaceae</taxon>
        <taxon>Pseudomonas</taxon>
    </lineage>
</organism>
<dbReference type="EMBL" id="CP027754">
    <property type="protein sequence ID" value="AZE58341.1"/>
    <property type="molecule type" value="Genomic_DNA"/>
</dbReference>
<reference evidence="1 2" key="1">
    <citation type="submission" date="2018-03" db="EMBL/GenBank/DDBJ databases">
        <title>Diversity of phytobeneficial traits revealed by whole-genome analysis of worldwide-isolated phenazine-producing Pseudomonas spp.</title>
        <authorList>
            <person name="Biessy A."/>
            <person name="Novinscak A."/>
            <person name="Blom J."/>
            <person name="Leger G."/>
            <person name="Thomashow L.S."/>
            <person name="Cazorla F.M."/>
            <person name="Josic D."/>
            <person name="Filion M."/>
        </authorList>
    </citation>
    <scope>NUCLEOTIDE SEQUENCE [LARGE SCALE GENOMIC DNA]</scope>
    <source>
        <strain evidence="1 2">30B</strain>
    </source>
</reference>
<accession>A0A3G7UGQ1</accession>